<dbReference type="EC" id="6.1.1.20" evidence="15"/>
<dbReference type="Pfam" id="PF03483">
    <property type="entry name" value="B3_4"/>
    <property type="match status" value="1"/>
</dbReference>
<dbReference type="Pfam" id="PF03484">
    <property type="entry name" value="B5"/>
    <property type="match status" value="1"/>
</dbReference>
<name>A0ABS2MSB3_9FIRM</name>
<evidence type="ECO:0000259" key="17">
    <source>
        <dbReference type="PROSITE" id="PS50886"/>
    </source>
</evidence>
<keyword evidence="9 15" id="KW-0067">ATP-binding</keyword>
<dbReference type="CDD" id="cd02796">
    <property type="entry name" value="tRNA_bind_bactPheRS"/>
    <property type="match status" value="1"/>
</dbReference>
<dbReference type="Pfam" id="PF17759">
    <property type="entry name" value="tRNA_synthFbeta"/>
    <property type="match status" value="1"/>
</dbReference>
<keyword evidence="12 15" id="KW-0648">Protein biosynthesis</keyword>
<feature type="domain" description="TRNA-binding" evidence="17">
    <location>
        <begin position="40"/>
        <end position="154"/>
    </location>
</feature>
<evidence type="ECO:0000256" key="12">
    <source>
        <dbReference type="ARBA" id="ARBA00022917"/>
    </source>
</evidence>
<dbReference type="HAMAP" id="MF_00283">
    <property type="entry name" value="Phe_tRNA_synth_beta1"/>
    <property type="match status" value="1"/>
</dbReference>
<evidence type="ECO:0000256" key="7">
    <source>
        <dbReference type="ARBA" id="ARBA00022723"/>
    </source>
</evidence>
<dbReference type="SUPFAM" id="SSF54991">
    <property type="entry name" value="Anticodon-binding domain of PheRS"/>
    <property type="match status" value="1"/>
</dbReference>
<dbReference type="CDD" id="cd00769">
    <property type="entry name" value="PheRS_beta_core"/>
    <property type="match status" value="1"/>
</dbReference>
<dbReference type="InterPro" id="IPR020825">
    <property type="entry name" value="Phe-tRNA_synthase-like_B3/B4"/>
</dbReference>
<dbReference type="InterPro" id="IPR005147">
    <property type="entry name" value="tRNA_synthase_B5-dom"/>
</dbReference>
<reference evidence="20 21" key="1">
    <citation type="submission" date="2021-01" db="EMBL/GenBank/DDBJ databases">
        <title>Genomic Encyclopedia of Type Strains, Phase IV (KMG-IV): sequencing the most valuable type-strain genomes for metagenomic binning, comparative biology and taxonomic classification.</title>
        <authorList>
            <person name="Goeker M."/>
        </authorList>
    </citation>
    <scope>NUCLEOTIDE SEQUENCE [LARGE SCALE GENOMIC DNA]</scope>
    <source>
        <strain evidence="20 21">DSM 24436</strain>
    </source>
</reference>
<evidence type="ECO:0000256" key="13">
    <source>
        <dbReference type="ARBA" id="ARBA00023146"/>
    </source>
</evidence>
<dbReference type="RefSeq" id="WP_204664538.1">
    <property type="nucleotide sequence ID" value="NZ_JAFBDT010000015.1"/>
</dbReference>
<dbReference type="Gene3D" id="2.40.50.140">
    <property type="entry name" value="Nucleic acid-binding proteins"/>
    <property type="match status" value="1"/>
</dbReference>
<dbReference type="PROSITE" id="PS51447">
    <property type="entry name" value="FDX_ACB"/>
    <property type="match status" value="1"/>
</dbReference>
<evidence type="ECO:0000256" key="1">
    <source>
        <dbReference type="ARBA" id="ARBA00004496"/>
    </source>
</evidence>
<dbReference type="InterPro" id="IPR002547">
    <property type="entry name" value="tRNA-bd_dom"/>
</dbReference>
<evidence type="ECO:0000256" key="5">
    <source>
        <dbReference type="ARBA" id="ARBA00022555"/>
    </source>
</evidence>
<comment type="subcellular location">
    <subcellularLocation>
        <location evidence="1 15">Cytoplasm</location>
    </subcellularLocation>
</comment>
<dbReference type="SMART" id="SM00873">
    <property type="entry name" value="B3_4"/>
    <property type="match status" value="1"/>
</dbReference>
<dbReference type="Proteomes" id="UP000767854">
    <property type="component" value="Unassembled WGS sequence"/>
</dbReference>
<dbReference type="NCBIfam" id="TIGR00472">
    <property type="entry name" value="pheT_bact"/>
    <property type="match status" value="1"/>
</dbReference>
<dbReference type="InterPro" id="IPR005146">
    <property type="entry name" value="B3/B4_tRNA-bd"/>
</dbReference>
<gene>
    <name evidence="15" type="primary">pheT</name>
    <name evidence="20" type="ORF">JOC49_001826</name>
</gene>
<dbReference type="Gene3D" id="3.30.930.10">
    <property type="entry name" value="Bira Bifunctional Protein, Domain 2"/>
    <property type="match status" value="1"/>
</dbReference>
<evidence type="ECO:0000313" key="21">
    <source>
        <dbReference type="Proteomes" id="UP000767854"/>
    </source>
</evidence>
<evidence type="ECO:0000313" key="20">
    <source>
        <dbReference type="EMBL" id="MBM7562282.1"/>
    </source>
</evidence>
<dbReference type="InterPro" id="IPR033714">
    <property type="entry name" value="tRNA_bind_bactPheRS"/>
</dbReference>
<dbReference type="InterPro" id="IPR004532">
    <property type="entry name" value="Phe-tRNA-ligase_IIc_bsu_bact"/>
</dbReference>
<dbReference type="SMART" id="SM00874">
    <property type="entry name" value="B5"/>
    <property type="match status" value="1"/>
</dbReference>
<comment type="catalytic activity">
    <reaction evidence="14 15">
        <text>tRNA(Phe) + L-phenylalanine + ATP = L-phenylalanyl-tRNA(Phe) + AMP + diphosphate + H(+)</text>
        <dbReference type="Rhea" id="RHEA:19413"/>
        <dbReference type="Rhea" id="RHEA-COMP:9668"/>
        <dbReference type="Rhea" id="RHEA-COMP:9699"/>
        <dbReference type="ChEBI" id="CHEBI:15378"/>
        <dbReference type="ChEBI" id="CHEBI:30616"/>
        <dbReference type="ChEBI" id="CHEBI:33019"/>
        <dbReference type="ChEBI" id="CHEBI:58095"/>
        <dbReference type="ChEBI" id="CHEBI:78442"/>
        <dbReference type="ChEBI" id="CHEBI:78531"/>
        <dbReference type="ChEBI" id="CHEBI:456215"/>
        <dbReference type="EC" id="6.1.1.20"/>
    </reaction>
</comment>
<evidence type="ECO:0000256" key="3">
    <source>
        <dbReference type="ARBA" id="ARBA00011209"/>
    </source>
</evidence>
<feature type="binding site" evidence="15">
    <location>
        <position position="469"/>
    </location>
    <ligand>
        <name>Mg(2+)</name>
        <dbReference type="ChEBI" id="CHEBI:18420"/>
        <note>shared with alpha subunit</note>
    </ligand>
</feature>
<dbReference type="SUPFAM" id="SSF56037">
    <property type="entry name" value="PheT/TilS domain"/>
    <property type="match status" value="1"/>
</dbReference>
<evidence type="ECO:0000256" key="6">
    <source>
        <dbReference type="ARBA" id="ARBA00022598"/>
    </source>
</evidence>
<organism evidence="20 21">
    <name type="scientific">Fusibacter tunisiensis</name>
    <dbReference type="NCBI Taxonomy" id="1008308"/>
    <lineage>
        <taxon>Bacteria</taxon>
        <taxon>Bacillati</taxon>
        <taxon>Bacillota</taxon>
        <taxon>Clostridia</taxon>
        <taxon>Eubacteriales</taxon>
        <taxon>Eubacteriales Family XII. Incertae Sedis</taxon>
        <taxon>Fusibacter</taxon>
    </lineage>
</organism>
<comment type="similarity">
    <text evidence="2 15">Belongs to the phenylalanyl-tRNA synthetase beta subunit family. Type 1 subfamily.</text>
</comment>
<dbReference type="Gene3D" id="3.50.40.10">
    <property type="entry name" value="Phenylalanyl-trna Synthetase, Chain B, domain 3"/>
    <property type="match status" value="1"/>
</dbReference>
<evidence type="ECO:0000256" key="2">
    <source>
        <dbReference type="ARBA" id="ARBA00008653"/>
    </source>
</evidence>
<keyword evidence="6 15" id="KW-0436">Ligase</keyword>
<comment type="cofactor">
    <cofactor evidence="15">
        <name>Mg(2+)</name>
        <dbReference type="ChEBI" id="CHEBI:18420"/>
    </cofactor>
    <text evidence="15">Binds 2 magnesium ions per tetramer.</text>
</comment>
<feature type="binding site" evidence="15">
    <location>
        <position position="460"/>
    </location>
    <ligand>
        <name>Mg(2+)</name>
        <dbReference type="ChEBI" id="CHEBI:18420"/>
        <note>shared with alpha subunit</note>
    </ligand>
</feature>
<dbReference type="PROSITE" id="PS51483">
    <property type="entry name" value="B5"/>
    <property type="match status" value="1"/>
</dbReference>
<dbReference type="PANTHER" id="PTHR10947">
    <property type="entry name" value="PHENYLALANYL-TRNA SYNTHETASE BETA CHAIN AND LEUCINE-RICH REPEAT-CONTAINING PROTEIN 47"/>
    <property type="match status" value="1"/>
</dbReference>
<comment type="subunit">
    <text evidence="3 15">Tetramer of two alpha and two beta subunits.</text>
</comment>
<evidence type="ECO:0000256" key="9">
    <source>
        <dbReference type="ARBA" id="ARBA00022840"/>
    </source>
</evidence>
<evidence type="ECO:0000259" key="18">
    <source>
        <dbReference type="PROSITE" id="PS51447"/>
    </source>
</evidence>
<dbReference type="SUPFAM" id="SSF50249">
    <property type="entry name" value="Nucleic acid-binding proteins"/>
    <property type="match status" value="1"/>
</dbReference>
<dbReference type="Gene3D" id="3.30.70.380">
    <property type="entry name" value="Ferrodoxin-fold anticodon-binding domain"/>
    <property type="match status" value="1"/>
</dbReference>
<evidence type="ECO:0000256" key="8">
    <source>
        <dbReference type="ARBA" id="ARBA00022741"/>
    </source>
</evidence>
<keyword evidence="21" id="KW-1185">Reference proteome</keyword>
<evidence type="ECO:0000256" key="10">
    <source>
        <dbReference type="ARBA" id="ARBA00022842"/>
    </source>
</evidence>
<evidence type="ECO:0000256" key="11">
    <source>
        <dbReference type="ARBA" id="ARBA00022884"/>
    </source>
</evidence>
<accession>A0ABS2MSB3</accession>
<keyword evidence="4 15" id="KW-0963">Cytoplasm</keyword>
<evidence type="ECO:0000256" key="15">
    <source>
        <dbReference type="HAMAP-Rule" id="MF_00283"/>
    </source>
</evidence>
<dbReference type="SMART" id="SM00896">
    <property type="entry name" value="FDX-ACB"/>
    <property type="match status" value="1"/>
</dbReference>
<dbReference type="SUPFAM" id="SSF46955">
    <property type="entry name" value="Putative DNA-binding domain"/>
    <property type="match status" value="1"/>
</dbReference>
<dbReference type="NCBIfam" id="NF045760">
    <property type="entry name" value="YtpR"/>
    <property type="match status" value="1"/>
</dbReference>
<dbReference type="EMBL" id="JAFBDT010000015">
    <property type="protein sequence ID" value="MBM7562282.1"/>
    <property type="molecule type" value="Genomic_DNA"/>
</dbReference>
<evidence type="ECO:0000259" key="19">
    <source>
        <dbReference type="PROSITE" id="PS51483"/>
    </source>
</evidence>
<protein>
    <recommendedName>
        <fullName evidence="15">Phenylalanine--tRNA ligase beta subunit</fullName>
        <ecNumber evidence="15">6.1.1.20</ecNumber>
    </recommendedName>
    <alternativeName>
        <fullName evidence="15">Phenylalanyl-tRNA synthetase beta subunit</fullName>
        <shortName evidence="15">PheRS</shortName>
    </alternativeName>
</protein>
<keyword evidence="11 16" id="KW-0694">RNA-binding</keyword>
<keyword evidence="8 15" id="KW-0547">Nucleotide-binding</keyword>
<feature type="binding site" evidence="15">
    <location>
        <position position="470"/>
    </location>
    <ligand>
        <name>Mg(2+)</name>
        <dbReference type="ChEBI" id="CHEBI:18420"/>
        <note>shared with alpha subunit</note>
    </ligand>
</feature>
<keyword evidence="13 15" id="KW-0030">Aminoacyl-tRNA synthetase</keyword>
<keyword evidence="10 15" id="KW-0460">Magnesium</keyword>
<dbReference type="InterPro" id="IPR005121">
    <property type="entry name" value="Fdx_antiC-bd"/>
</dbReference>
<dbReference type="PROSITE" id="PS50886">
    <property type="entry name" value="TRBD"/>
    <property type="match status" value="1"/>
</dbReference>
<feature type="domain" description="B5" evidence="19">
    <location>
        <begin position="408"/>
        <end position="482"/>
    </location>
</feature>
<dbReference type="GO" id="GO:0004826">
    <property type="term" value="F:phenylalanine-tRNA ligase activity"/>
    <property type="evidence" value="ECO:0007669"/>
    <property type="project" value="UniProtKB-EC"/>
</dbReference>
<dbReference type="Gene3D" id="3.30.56.10">
    <property type="match status" value="2"/>
</dbReference>
<feature type="domain" description="FDX-ACB" evidence="18">
    <location>
        <begin position="700"/>
        <end position="793"/>
    </location>
</feature>
<dbReference type="InterPro" id="IPR036690">
    <property type="entry name" value="Fdx_antiC-bd_sf"/>
</dbReference>
<dbReference type="InterPro" id="IPR045060">
    <property type="entry name" value="Phe-tRNA-ligase_IIc_bsu"/>
</dbReference>
<evidence type="ECO:0000256" key="16">
    <source>
        <dbReference type="PROSITE-ProRule" id="PRU00209"/>
    </source>
</evidence>
<dbReference type="InterPro" id="IPR012340">
    <property type="entry name" value="NA-bd_OB-fold"/>
</dbReference>
<keyword evidence="7 15" id="KW-0479">Metal-binding</keyword>
<dbReference type="InterPro" id="IPR041616">
    <property type="entry name" value="PheRS_beta_core"/>
</dbReference>
<evidence type="ECO:0000256" key="4">
    <source>
        <dbReference type="ARBA" id="ARBA00022490"/>
    </source>
</evidence>
<dbReference type="PANTHER" id="PTHR10947:SF0">
    <property type="entry name" value="PHENYLALANINE--TRNA LIGASE BETA SUBUNIT"/>
    <property type="match status" value="1"/>
</dbReference>
<dbReference type="InterPro" id="IPR009061">
    <property type="entry name" value="DNA-bd_dom_put_sf"/>
</dbReference>
<feature type="binding site" evidence="15">
    <location>
        <position position="466"/>
    </location>
    <ligand>
        <name>Mg(2+)</name>
        <dbReference type="ChEBI" id="CHEBI:18420"/>
        <note>shared with alpha subunit</note>
    </ligand>
</feature>
<keyword evidence="5 16" id="KW-0820">tRNA-binding</keyword>
<proteinExistence type="inferred from homology"/>
<dbReference type="InterPro" id="IPR045864">
    <property type="entry name" value="aa-tRNA-synth_II/BPL/LPL"/>
</dbReference>
<evidence type="ECO:0000256" key="14">
    <source>
        <dbReference type="ARBA" id="ARBA00049255"/>
    </source>
</evidence>
<dbReference type="Pfam" id="PF01588">
    <property type="entry name" value="tRNA_bind"/>
    <property type="match status" value="1"/>
</dbReference>
<comment type="caution">
    <text evidence="20">The sequence shown here is derived from an EMBL/GenBank/DDBJ whole genome shotgun (WGS) entry which is preliminary data.</text>
</comment>
<dbReference type="SUPFAM" id="SSF55681">
    <property type="entry name" value="Class II aaRS and biotin synthetases"/>
    <property type="match status" value="1"/>
</dbReference>
<sequence length="793" mass="88999">MRVPVEWLKDYVNIDGIETKTLVDRLVLTGSNNEGITDFTRQIENVVVGKILEIKQHPNADKLVVCQVDVGAEVIQIVTGATNISEMDYIPVALHGSTIAGGVKIKKGKLRGEVSNGMLCSFDELGFDGSVIPKEFDDGILILDQAYPLGMPFLETLKLSDPIIDFEITPNRSDCLSMIGMAREVAASFDQTLVHPKVYEDKASSEIEKYASVVIEDPDLCPRYTAKVVQDIKIENSPMWLQIRLMQAGMRPINNIVDITNYVMLEYGQPIHAFDLDSVDEGKIIVRRVKPNETIVTLDDKERALEEDMLVIADPKKAIALAGVMGGANTEVTPETKRVLLEVATFDKTSIRKTSKEIGLRSEASSRYEKGVSDQLPLIVVNRICHLIEALGAGKVVPGLIDVYPNPKDKVRIPFRISRINQVIGSDLTEEDVIGFLKKLDIRVEREDGLVAVPPHYRLDLDKEIDLVEEVARLYGYDKIQMTLPKAATWGALTNGQRIEKTAKTELLASGVNEILTYSFVSKRDLDRIRLGENSYLRNQVELINPLGEEFSVMRSSLVPNVLEVLSRNYNRKNQSVRIFEMGSVFLPRENDLPIERKMLTIGIFGEQEDFYSLKGIVESLLDGMHVKDYFFEKEANAPTYHKGRCANLFVGKHLVGTLGEIHPLVQEEYSIGVRSYVADLDFNLLMQMTTEDVLFTPIPKYPAVERDMAVLVRDEVTSRQIETIVRRVGGKLLESIRMFDMYKGKQISEGHKSVAYALIFRAEDRTLSDDEVNGVFSKILKELEAELGAQLR</sequence>
<dbReference type="Pfam" id="PF03147">
    <property type="entry name" value="FDX-ACB"/>
    <property type="match status" value="1"/>
</dbReference>